<sequence>MGIKDLKGKNVIGSEQVVNPGYFISSPEDLLRQKSIPECSSPISESVSKQDVWSMDFGATDGVPSSSNELWGNLETYDIPGLGVIGGFSDVWDLEFLQATEDSVTKNGQLKNFL</sequence>
<evidence type="ECO:0000313" key="1">
    <source>
        <dbReference type="EMBL" id="KAK8553912.1"/>
    </source>
</evidence>
<dbReference type="EMBL" id="JBBPBM010000019">
    <property type="protein sequence ID" value="KAK8553912.1"/>
    <property type="molecule type" value="Genomic_DNA"/>
</dbReference>
<keyword evidence="2" id="KW-1185">Reference proteome</keyword>
<accession>A0ABR2E7A6</accession>
<name>A0ABR2E7A6_9ROSI</name>
<proteinExistence type="predicted"/>
<evidence type="ECO:0000313" key="2">
    <source>
        <dbReference type="Proteomes" id="UP001472677"/>
    </source>
</evidence>
<protein>
    <submittedName>
        <fullName evidence="1">Uncharacterized protein</fullName>
    </submittedName>
</protein>
<gene>
    <name evidence="1" type="ORF">V6N12_030891</name>
</gene>
<dbReference type="Proteomes" id="UP001472677">
    <property type="component" value="Unassembled WGS sequence"/>
</dbReference>
<comment type="caution">
    <text evidence="1">The sequence shown here is derived from an EMBL/GenBank/DDBJ whole genome shotgun (WGS) entry which is preliminary data.</text>
</comment>
<organism evidence="1 2">
    <name type="scientific">Hibiscus sabdariffa</name>
    <name type="common">roselle</name>
    <dbReference type="NCBI Taxonomy" id="183260"/>
    <lineage>
        <taxon>Eukaryota</taxon>
        <taxon>Viridiplantae</taxon>
        <taxon>Streptophyta</taxon>
        <taxon>Embryophyta</taxon>
        <taxon>Tracheophyta</taxon>
        <taxon>Spermatophyta</taxon>
        <taxon>Magnoliopsida</taxon>
        <taxon>eudicotyledons</taxon>
        <taxon>Gunneridae</taxon>
        <taxon>Pentapetalae</taxon>
        <taxon>rosids</taxon>
        <taxon>malvids</taxon>
        <taxon>Malvales</taxon>
        <taxon>Malvaceae</taxon>
        <taxon>Malvoideae</taxon>
        <taxon>Hibiscus</taxon>
    </lineage>
</organism>
<reference evidence="1 2" key="1">
    <citation type="journal article" date="2024" name="G3 (Bethesda)">
        <title>Genome assembly of Hibiscus sabdariffa L. provides insights into metabolisms of medicinal natural products.</title>
        <authorList>
            <person name="Kim T."/>
        </authorList>
    </citation>
    <scope>NUCLEOTIDE SEQUENCE [LARGE SCALE GENOMIC DNA]</scope>
    <source>
        <strain evidence="1">TK-2024</strain>
        <tissue evidence="1">Old leaves</tissue>
    </source>
</reference>